<comment type="caution">
    <text evidence="4">The sequence shown here is derived from an EMBL/GenBank/DDBJ whole genome shotgun (WGS) entry which is preliminary data.</text>
</comment>
<reference evidence="4 5" key="1">
    <citation type="submission" date="2017-06" db="EMBL/GenBank/DDBJ databases">
        <title>Draft genome sequence of a variant of Elsinoe murrayae.</title>
        <authorList>
            <person name="Cheng Q."/>
        </authorList>
    </citation>
    <scope>NUCLEOTIDE SEQUENCE [LARGE SCALE GENOMIC DNA]</scope>
    <source>
        <strain evidence="4 5">CQ-2017a</strain>
    </source>
</reference>
<evidence type="ECO:0000256" key="1">
    <source>
        <dbReference type="ARBA" id="ARBA00038090"/>
    </source>
</evidence>
<dbReference type="FunCoup" id="A0A2K1QJ64">
    <property type="interactions" value="14"/>
</dbReference>
<name>A0A2K1QJ64_9PEZI</name>
<dbReference type="InParanoid" id="A0A2K1QJ64"/>
<evidence type="ECO:0000256" key="2">
    <source>
        <dbReference type="SAM" id="MobiDB-lite"/>
    </source>
</evidence>
<gene>
    <name evidence="4" type="ORF">CAC42_2122</name>
</gene>
<sequence>MAGPNNDDPFDELLSLEEQYYKEGHALGVADGAKAGRIEGRLFGMEKGFEKFAAMGALAGQCSMWTARMLQSKKEPQADASIQDSAASLPPIQHTDRLQKHIATLEALTEVESLDTQNTEEAVSDFDDRLKRAEAKAKIIASIVGDPQPGKAVDTQEAGQTQPKRNTGGNMEDFTLPKSLK</sequence>
<dbReference type="AlphaFoldDB" id="A0A2K1QJ64"/>
<keyword evidence="5" id="KW-1185">Reference proteome</keyword>
<comment type="similarity">
    <text evidence="1">Belongs to the LTO1 family.</text>
</comment>
<dbReference type="OrthoDB" id="48036at2759"/>
<dbReference type="InterPro" id="IPR019191">
    <property type="entry name" value="Essential_protein_Yae1_N"/>
</dbReference>
<dbReference type="Proteomes" id="UP000243797">
    <property type="component" value="Unassembled WGS sequence"/>
</dbReference>
<protein>
    <recommendedName>
        <fullName evidence="3">Essential protein Yae1 N-terminal domain-containing protein</fullName>
    </recommendedName>
</protein>
<dbReference type="InterPro" id="IPR052436">
    <property type="entry name" value="LTO1_adapter"/>
</dbReference>
<feature type="compositionally biased region" description="Polar residues" evidence="2">
    <location>
        <begin position="157"/>
        <end position="169"/>
    </location>
</feature>
<dbReference type="EMBL" id="NKHZ01000081">
    <property type="protein sequence ID" value="PNS14893.1"/>
    <property type="molecule type" value="Genomic_DNA"/>
</dbReference>
<dbReference type="STRING" id="2082308.A0A2K1QJ64"/>
<dbReference type="Pfam" id="PF09811">
    <property type="entry name" value="Yae1_N"/>
    <property type="match status" value="1"/>
</dbReference>
<evidence type="ECO:0000259" key="3">
    <source>
        <dbReference type="Pfam" id="PF09811"/>
    </source>
</evidence>
<feature type="domain" description="Essential protein Yae1 N-terminal" evidence="3">
    <location>
        <begin position="24"/>
        <end position="62"/>
    </location>
</feature>
<feature type="region of interest" description="Disordered" evidence="2">
    <location>
        <begin position="141"/>
        <end position="181"/>
    </location>
</feature>
<dbReference type="PANTHER" id="PTHR28532:SF1">
    <property type="entry name" value="ORAL CANCER OVEREXPRESSED 1"/>
    <property type="match status" value="1"/>
</dbReference>
<proteinExistence type="inferred from homology"/>
<evidence type="ECO:0000313" key="4">
    <source>
        <dbReference type="EMBL" id="PNS14893.1"/>
    </source>
</evidence>
<evidence type="ECO:0000313" key="5">
    <source>
        <dbReference type="Proteomes" id="UP000243797"/>
    </source>
</evidence>
<organism evidence="4 5">
    <name type="scientific">Sphaceloma murrayae</name>
    <dbReference type="NCBI Taxonomy" id="2082308"/>
    <lineage>
        <taxon>Eukaryota</taxon>
        <taxon>Fungi</taxon>
        <taxon>Dikarya</taxon>
        <taxon>Ascomycota</taxon>
        <taxon>Pezizomycotina</taxon>
        <taxon>Dothideomycetes</taxon>
        <taxon>Dothideomycetidae</taxon>
        <taxon>Myriangiales</taxon>
        <taxon>Elsinoaceae</taxon>
        <taxon>Sphaceloma</taxon>
    </lineage>
</organism>
<dbReference type="PANTHER" id="PTHR28532">
    <property type="entry name" value="GEO13458P1"/>
    <property type="match status" value="1"/>
</dbReference>
<accession>A0A2K1QJ64</accession>